<comment type="caution">
    <text evidence="1">The sequence shown here is derived from an EMBL/GenBank/DDBJ whole genome shotgun (WGS) entry which is preliminary data.</text>
</comment>
<evidence type="ECO:0000313" key="1">
    <source>
        <dbReference type="EMBL" id="MEZ8724716.1"/>
    </source>
</evidence>
<feature type="non-terminal residue" evidence="1">
    <location>
        <position position="1"/>
    </location>
</feature>
<protein>
    <submittedName>
        <fullName evidence="1">Uncharacterized protein</fullName>
    </submittedName>
</protein>
<keyword evidence="2" id="KW-1185">Reference proteome</keyword>
<feature type="non-terminal residue" evidence="1">
    <location>
        <position position="69"/>
    </location>
</feature>
<organism evidence="1 2">
    <name type="scientific">Vibrio pomeroyi</name>
    <dbReference type="NCBI Taxonomy" id="198832"/>
    <lineage>
        <taxon>Bacteria</taxon>
        <taxon>Pseudomonadati</taxon>
        <taxon>Pseudomonadota</taxon>
        <taxon>Gammaproteobacteria</taxon>
        <taxon>Vibrionales</taxon>
        <taxon>Vibrionaceae</taxon>
        <taxon>Vibrio</taxon>
    </lineage>
</organism>
<reference evidence="1 2" key="1">
    <citation type="journal article" date="2024" name="ISME J.">
        <title>Tailless and filamentous prophages are predominant in marine Vibrio.</title>
        <authorList>
            <person name="Steensen K."/>
            <person name="Seneca J."/>
            <person name="Bartlau N."/>
            <person name="Yu X.A."/>
            <person name="Hussain F.A."/>
            <person name="Polz M.F."/>
        </authorList>
    </citation>
    <scope>NUCLEOTIDE SEQUENCE [LARGE SCALE GENOMIC DNA]</scope>
    <source>
        <strain evidence="1 2">10N.239.312.F12</strain>
    </source>
</reference>
<accession>A0ABV4N5G9</accession>
<dbReference type="EMBL" id="JBFSSG010000205">
    <property type="protein sequence ID" value="MEZ8724716.1"/>
    <property type="molecule type" value="Genomic_DNA"/>
</dbReference>
<dbReference type="RefSeq" id="WP_372127164.1">
    <property type="nucleotide sequence ID" value="NZ_JBFSSG010000205.1"/>
</dbReference>
<proteinExistence type="predicted"/>
<evidence type="ECO:0000313" key="2">
    <source>
        <dbReference type="Proteomes" id="UP001570071"/>
    </source>
</evidence>
<dbReference type="Proteomes" id="UP001570071">
    <property type="component" value="Unassembled WGS sequence"/>
</dbReference>
<gene>
    <name evidence="1" type="ORF">AB6D66_27195</name>
</gene>
<name>A0ABV4N5G9_9VIBR</name>
<sequence>YQKGLILSTRPGEYATITHVDSEHGVVTLQDAATGKTRPFLPRNRDHRFTTLFSASEKPLSTGDKIITR</sequence>